<dbReference type="SUPFAM" id="SSF52540">
    <property type="entry name" value="P-loop containing nucleoside triphosphate hydrolases"/>
    <property type="match status" value="1"/>
</dbReference>
<sequence length="1112" mass="128613">MLDPVTAIGLASSIVAFVDFSAKLVKGSIEIYQASDGTLTENRNSQAVASAMERFAARLVIQQPSQLFGEEKELVDLAKNCHVVCMELLNLLGRIKPKDLSSKRQSLWAALKNRFHEGERKELENRLDTYRRQFELHMGFKTIIPVEKLSQYVAEHSESLNPLKATLSELSAISIDTHESIRQLLNTQKAVLHASITKQILKSLKHDDMDKRHDMIENAHEKTFQWIFDIDGNDQSGSVSSAPNDWDSVDTLESDDSDASVHYFRERERNRRREEKRDYETKKTKDEIQMRHESRETFLTWLSAGTGIFHISGKMGCGKSTLMKFLSHHPGTRTRLDEWASGNQLVLSSFFFWRPGSEDQKSLDGLYRSLLHSVLKHHHDLIPSIFPRAWREARETSWTTQTEATLSGDDIRKAFALLVRSENVCANYSFCFFVDGLDEYQIRTQADHMDLVERLHSWTTAFPSNVKLCVSSREEHPFMESFSKAKRLRLHTLTQYDIRAYILDRLPSSETPRLRPALAKYIIKKASGVFFWVALVVRNVRGQWYFKLKPAGLRNIVREFPSELNDLYRHILNKLDKYSLKMAYQTLAMIPFVAFVTGWGTYIYLDLLAYSFLDDYNLNARFAREGKFKAKLSEEQKEERRQIARTRLSGWCGGLVEFDSRGNIGYAHRSVADFLADDDIQQQMAASLNGTHPVSILSELTLARWKVQGSDVDWRLGGSPHDLMVLREKHHLDHEPFEFLRSMDTIFEPELKRVDDSTLDGCIEVWTRKYIFNIASRQVKGKLGMSSVLGFKGNVHLSFTPLFFPYHETNDYVLWSIENDPRTTNTRSKAVLLFYASILTPTYPVLEMLLNLNIIRPEMRTHLMPAFDTFRRKEAYISSAVGESHSIWQYFLVKEFYTWLDDERYDVNHRFVGIVERFLRIGADHHFRFSILVVQWPTAAGIEPETEDTFTFGDPSEPETLSFRRKWRYTVNDRLETEEGFANAARLDCTLSKVRTWSCEPNGPRREISFTGWIRAMGDFPGRDDVLQLVEERVHNLQRVQNNQVLTVQSALEDQSLDTLKTAGKTERDVTVCDEPTILLKKRKTINWLYFTGIMLGKLFRNKNQFPCTLKS</sequence>
<dbReference type="Proteomes" id="UP000183971">
    <property type="component" value="Unassembled WGS sequence"/>
</dbReference>
<dbReference type="InterPro" id="IPR056693">
    <property type="entry name" value="DUF7791"/>
</dbReference>
<dbReference type="GeneID" id="42046903"/>
<dbReference type="VEuPathDB" id="FungiDB:FPRO_02016"/>
<keyword evidence="1" id="KW-0677">Repeat</keyword>
<dbReference type="PANTHER" id="PTHR10039">
    <property type="entry name" value="AMELOGENIN"/>
    <property type="match status" value="1"/>
</dbReference>
<gene>
    <name evidence="5" type="ORF">FPRO_02016</name>
</gene>
<feature type="domain" description="Nephrocystin 3-like N-terminal" evidence="3">
    <location>
        <begin position="295"/>
        <end position="473"/>
    </location>
</feature>
<evidence type="ECO:0000313" key="5">
    <source>
        <dbReference type="EMBL" id="CZR32422.1"/>
    </source>
</evidence>
<protein>
    <submittedName>
        <fullName evidence="5">Related to small s protein</fullName>
    </submittedName>
</protein>
<dbReference type="RefSeq" id="XP_031074457.1">
    <property type="nucleotide sequence ID" value="XM_031223014.1"/>
</dbReference>
<comment type="caution">
    <text evidence="5">The sequence shown here is derived from an EMBL/GenBank/DDBJ whole genome shotgun (WGS) entry which is preliminary data.</text>
</comment>
<dbReference type="Gene3D" id="3.40.50.300">
    <property type="entry name" value="P-loop containing nucleotide triphosphate hydrolases"/>
    <property type="match status" value="1"/>
</dbReference>
<dbReference type="PANTHER" id="PTHR10039:SF5">
    <property type="entry name" value="NACHT DOMAIN-CONTAINING PROTEIN"/>
    <property type="match status" value="1"/>
</dbReference>
<dbReference type="Pfam" id="PF24883">
    <property type="entry name" value="NPHP3_N"/>
    <property type="match status" value="1"/>
</dbReference>
<reference evidence="6" key="1">
    <citation type="journal article" date="2016" name="Genome Biol. Evol.">
        <title>Comparative 'omics' of the Fusarium fujikuroi species complex highlights differences in genetic potential and metabolite synthesis.</title>
        <authorList>
            <person name="Niehaus E.-M."/>
            <person name="Muensterkoetter M."/>
            <person name="Proctor R.H."/>
            <person name="Brown D.W."/>
            <person name="Sharon A."/>
            <person name="Idan Y."/>
            <person name="Oren-Young L."/>
            <person name="Sieber C.M."/>
            <person name="Novak O."/>
            <person name="Pencik A."/>
            <person name="Tarkowska D."/>
            <person name="Hromadova K."/>
            <person name="Freeman S."/>
            <person name="Maymon M."/>
            <person name="Elazar M."/>
            <person name="Youssef S.A."/>
            <person name="El-Shabrawy E.S.M."/>
            <person name="Shalaby A.B.A."/>
            <person name="Houterman P."/>
            <person name="Brock N.L."/>
            <person name="Burkhardt I."/>
            <person name="Tsavkelova E.A."/>
            <person name="Dickschat J.S."/>
            <person name="Galuszka P."/>
            <person name="Gueldener U."/>
            <person name="Tudzynski B."/>
        </authorList>
    </citation>
    <scope>NUCLEOTIDE SEQUENCE [LARGE SCALE GENOMIC DNA]</scope>
    <source>
        <strain evidence="6">ET1</strain>
    </source>
</reference>
<evidence type="ECO:0000259" key="3">
    <source>
        <dbReference type="Pfam" id="PF24883"/>
    </source>
</evidence>
<proteinExistence type="predicted"/>
<dbReference type="Pfam" id="PF25053">
    <property type="entry name" value="DUF7791"/>
    <property type="match status" value="1"/>
</dbReference>
<feature type="compositionally biased region" description="Acidic residues" evidence="2">
    <location>
        <begin position="247"/>
        <end position="258"/>
    </location>
</feature>
<evidence type="ECO:0000256" key="2">
    <source>
        <dbReference type="SAM" id="MobiDB-lite"/>
    </source>
</evidence>
<evidence type="ECO:0000256" key="1">
    <source>
        <dbReference type="ARBA" id="ARBA00022737"/>
    </source>
</evidence>
<organism evidence="5 6">
    <name type="scientific">Fusarium proliferatum (strain ET1)</name>
    <name type="common">Orchid endophyte fungus</name>
    <dbReference type="NCBI Taxonomy" id="1227346"/>
    <lineage>
        <taxon>Eukaryota</taxon>
        <taxon>Fungi</taxon>
        <taxon>Dikarya</taxon>
        <taxon>Ascomycota</taxon>
        <taxon>Pezizomycotina</taxon>
        <taxon>Sordariomycetes</taxon>
        <taxon>Hypocreomycetidae</taxon>
        <taxon>Hypocreales</taxon>
        <taxon>Nectriaceae</taxon>
        <taxon>Fusarium</taxon>
        <taxon>Fusarium fujikuroi species complex</taxon>
    </lineage>
</organism>
<evidence type="ECO:0000259" key="4">
    <source>
        <dbReference type="Pfam" id="PF25053"/>
    </source>
</evidence>
<accession>A0A1L7UYR7</accession>
<name>A0A1L7UYR7_FUSPR</name>
<keyword evidence="6" id="KW-1185">Reference proteome</keyword>
<dbReference type="AlphaFoldDB" id="A0A1L7UYR7"/>
<feature type="compositionally biased region" description="Basic and acidic residues" evidence="2">
    <location>
        <begin position="263"/>
        <end position="287"/>
    </location>
</feature>
<dbReference type="InterPro" id="IPR027417">
    <property type="entry name" value="P-loop_NTPase"/>
</dbReference>
<evidence type="ECO:0000313" key="6">
    <source>
        <dbReference type="Proteomes" id="UP000183971"/>
    </source>
</evidence>
<dbReference type="InterPro" id="IPR056884">
    <property type="entry name" value="NPHP3-like_N"/>
</dbReference>
<dbReference type="EMBL" id="FJOF01000001">
    <property type="protein sequence ID" value="CZR32422.1"/>
    <property type="molecule type" value="Genomic_DNA"/>
</dbReference>
<feature type="region of interest" description="Disordered" evidence="2">
    <location>
        <begin position="236"/>
        <end position="287"/>
    </location>
</feature>
<feature type="domain" description="DUF7791" evidence="4">
    <location>
        <begin position="605"/>
        <end position="696"/>
    </location>
</feature>